<gene>
    <name evidence="12" type="ORF">RN001_001185</name>
</gene>
<keyword evidence="5" id="KW-0679">Respiratory chain</keyword>
<dbReference type="InterPro" id="IPR036544">
    <property type="entry name" value="QCR7_sf"/>
</dbReference>
<evidence type="ECO:0000256" key="6">
    <source>
        <dbReference type="ARBA" id="ARBA00022792"/>
    </source>
</evidence>
<evidence type="ECO:0000256" key="3">
    <source>
        <dbReference type="ARBA" id="ARBA00016323"/>
    </source>
</evidence>
<evidence type="ECO:0000256" key="1">
    <source>
        <dbReference type="ARBA" id="ARBA00004443"/>
    </source>
</evidence>
<dbReference type="GO" id="GO:0006122">
    <property type="term" value="P:mitochondrial electron transport, ubiquinol to cytochrome c"/>
    <property type="evidence" value="ECO:0007669"/>
    <property type="project" value="InterPro"/>
</dbReference>
<evidence type="ECO:0000256" key="8">
    <source>
        <dbReference type="ARBA" id="ARBA00023128"/>
    </source>
</evidence>
<protein>
    <recommendedName>
        <fullName evidence="3">Cytochrome b-c1 complex subunit 7</fullName>
    </recommendedName>
    <alternativeName>
        <fullName evidence="10">Complex III subunit VII</fullName>
    </alternativeName>
    <alternativeName>
        <fullName evidence="11">Ubiquinol-cytochrome c reductase complex 14 kDa protein</fullName>
    </alternativeName>
</protein>
<evidence type="ECO:0000256" key="2">
    <source>
        <dbReference type="ARBA" id="ARBA00008554"/>
    </source>
</evidence>
<dbReference type="Gene3D" id="1.10.1090.10">
    <property type="entry name" value="Cytochrome b-c1 complex subunit 7"/>
    <property type="match status" value="1"/>
</dbReference>
<evidence type="ECO:0000313" key="12">
    <source>
        <dbReference type="EMBL" id="KAK4884914.1"/>
    </source>
</evidence>
<reference evidence="13" key="1">
    <citation type="submission" date="2023-01" db="EMBL/GenBank/DDBJ databases">
        <title>Key to firefly adult light organ development and bioluminescence: homeobox transcription factors regulate luciferase expression and transportation to peroxisome.</title>
        <authorList>
            <person name="Fu X."/>
        </authorList>
    </citation>
    <scope>NUCLEOTIDE SEQUENCE [LARGE SCALE GENOMIC DNA]</scope>
</reference>
<evidence type="ECO:0000256" key="9">
    <source>
        <dbReference type="ARBA" id="ARBA00023136"/>
    </source>
</evidence>
<dbReference type="GO" id="GO:0005743">
    <property type="term" value="C:mitochondrial inner membrane"/>
    <property type="evidence" value="ECO:0007669"/>
    <property type="project" value="UniProtKB-SubCell"/>
</dbReference>
<sequence length="89" mass="10472">MWQQFEIYGLKTAKRFLFKSSILTKMAVQMIQKRFMSSALQRFCYNLAGFNKYGLMRDDLLHEDDDNSSCCSIINSKNCLTKARMDEPR</sequence>
<evidence type="ECO:0000256" key="10">
    <source>
        <dbReference type="ARBA" id="ARBA00031021"/>
    </source>
</evidence>
<keyword evidence="13" id="KW-1185">Reference proteome</keyword>
<keyword evidence="7" id="KW-0249">Electron transport</keyword>
<dbReference type="InterPro" id="IPR003197">
    <property type="entry name" value="QCR7"/>
</dbReference>
<comment type="similarity">
    <text evidence="2">Belongs to the UQCRB/QCR7 family.</text>
</comment>
<proteinExistence type="inferred from homology"/>
<comment type="subcellular location">
    <subcellularLocation>
        <location evidence="1">Mitochondrion inner membrane</location>
        <topology evidence="1">Peripheral membrane protein</topology>
        <orientation evidence="1">Matrix side</orientation>
    </subcellularLocation>
</comment>
<evidence type="ECO:0000256" key="4">
    <source>
        <dbReference type="ARBA" id="ARBA00022448"/>
    </source>
</evidence>
<keyword evidence="9" id="KW-0472">Membrane</keyword>
<keyword evidence="4" id="KW-0813">Transport</keyword>
<dbReference type="Pfam" id="PF02271">
    <property type="entry name" value="UCR_14kD"/>
    <property type="match status" value="1"/>
</dbReference>
<accession>A0AAN7Q3R5</accession>
<evidence type="ECO:0000256" key="7">
    <source>
        <dbReference type="ARBA" id="ARBA00022982"/>
    </source>
</evidence>
<evidence type="ECO:0000256" key="11">
    <source>
        <dbReference type="ARBA" id="ARBA00032927"/>
    </source>
</evidence>
<name>A0AAN7Q3R5_9COLE</name>
<dbReference type="SUPFAM" id="SSF81524">
    <property type="entry name" value="14 kDa protein of cytochrome bc1 complex (Ubiquinol-cytochrome c reductase)"/>
    <property type="match status" value="1"/>
</dbReference>
<dbReference type="AlphaFoldDB" id="A0AAN7Q3R5"/>
<comment type="caution">
    <text evidence="12">The sequence shown here is derived from an EMBL/GenBank/DDBJ whole genome shotgun (WGS) entry which is preliminary data.</text>
</comment>
<evidence type="ECO:0000256" key="5">
    <source>
        <dbReference type="ARBA" id="ARBA00022660"/>
    </source>
</evidence>
<keyword evidence="8" id="KW-0496">Mitochondrion</keyword>
<evidence type="ECO:0000313" key="13">
    <source>
        <dbReference type="Proteomes" id="UP001353858"/>
    </source>
</evidence>
<keyword evidence="6" id="KW-0999">Mitochondrion inner membrane</keyword>
<dbReference type="EMBL" id="JARPUR010000001">
    <property type="protein sequence ID" value="KAK4884914.1"/>
    <property type="molecule type" value="Genomic_DNA"/>
</dbReference>
<organism evidence="12 13">
    <name type="scientific">Aquatica leii</name>
    <dbReference type="NCBI Taxonomy" id="1421715"/>
    <lineage>
        <taxon>Eukaryota</taxon>
        <taxon>Metazoa</taxon>
        <taxon>Ecdysozoa</taxon>
        <taxon>Arthropoda</taxon>
        <taxon>Hexapoda</taxon>
        <taxon>Insecta</taxon>
        <taxon>Pterygota</taxon>
        <taxon>Neoptera</taxon>
        <taxon>Endopterygota</taxon>
        <taxon>Coleoptera</taxon>
        <taxon>Polyphaga</taxon>
        <taxon>Elateriformia</taxon>
        <taxon>Elateroidea</taxon>
        <taxon>Lampyridae</taxon>
        <taxon>Luciolinae</taxon>
        <taxon>Aquatica</taxon>
    </lineage>
</organism>
<dbReference type="Proteomes" id="UP001353858">
    <property type="component" value="Unassembled WGS sequence"/>
</dbReference>
<dbReference type="GO" id="GO:0045275">
    <property type="term" value="C:respiratory chain complex III"/>
    <property type="evidence" value="ECO:0007669"/>
    <property type="project" value="InterPro"/>
</dbReference>